<feature type="compositionally biased region" description="Acidic residues" evidence="1">
    <location>
        <begin position="123"/>
        <end position="133"/>
    </location>
</feature>
<feature type="domain" description="HTH cro/C1-type" evidence="2">
    <location>
        <begin position="18"/>
        <end position="72"/>
    </location>
</feature>
<organism evidence="3 4">
    <name type="scientific">Acidiphilium cryptum (strain JF-5)</name>
    <dbReference type="NCBI Taxonomy" id="349163"/>
    <lineage>
        <taxon>Bacteria</taxon>
        <taxon>Pseudomonadati</taxon>
        <taxon>Pseudomonadota</taxon>
        <taxon>Alphaproteobacteria</taxon>
        <taxon>Acetobacterales</taxon>
        <taxon>Acidocellaceae</taxon>
        <taxon>Acidiphilium</taxon>
    </lineage>
</organism>
<geneLocation type="plasmid" evidence="3 4">
    <name>pACRY02</name>
</geneLocation>
<sequence length="133" mass="14433">MIDQESSADLLIHFGQLIRKVRISFGVRQADLAAMVGTRQATISELERGRLNIHLDLALNLMRHLGIEIREPEAHSDDAQITEEAMSVPDIDNIIPPPSRRTPCNPEAGLPTSSAPSDQNGDPADDPPAEPAP</sequence>
<feature type="compositionally biased region" description="Polar residues" evidence="1">
    <location>
        <begin position="111"/>
        <end position="120"/>
    </location>
</feature>
<keyword evidence="3" id="KW-0614">Plasmid</keyword>
<keyword evidence="4" id="KW-1185">Reference proteome</keyword>
<reference evidence="3 4" key="1">
    <citation type="submission" date="2007-05" db="EMBL/GenBank/DDBJ databases">
        <title>Complete sequence of plasmid2 pACRY02 of Acidiphilium cryptum JF-5.</title>
        <authorList>
            <consortium name="US DOE Joint Genome Institute"/>
            <person name="Copeland A."/>
            <person name="Lucas S."/>
            <person name="Lapidus A."/>
            <person name="Barry K."/>
            <person name="Detter J.C."/>
            <person name="Glavina del Rio T."/>
            <person name="Hammon N."/>
            <person name="Israni S."/>
            <person name="Dalin E."/>
            <person name="Tice H."/>
            <person name="Pitluck S."/>
            <person name="Sims D."/>
            <person name="Brettin T."/>
            <person name="Bruce D."/>
            <person name="Han C."/>
            <person name="Schmutz J."/>
            <person name="Larimer F."/>
            <person name="Land M."/>
            <person name="Hauser L."/>
            <person name="Kyrpides N."/>
            <person name="Kim E."/>
            <person name="Magnuson T."/>
            <person name="Richardson P."/>
        </authorList>
    </citation>
    <scope>NUCLEOTIDE SEQUENCE [LARGE SCALE GENOMIC DNA]</scope>
    <source>
        <strain evidence="4">JF-5</strain>
        <plasmid evidence="4">Plasmid pACRY02</plasmid>
    </source>
</reference>
<evidence type="ECO:0000256" key="1">
    <source>
        <dbReference type="SAM" id="MobiDB-lite"/>
    </source>
</evidence>
<dbReference type="InterPro" id="IPR010982">
    <property type="entry name" value="Lambda_DNA-bd_dom_sf"/>
</dbReference>
<dbReference type="SMART" id="SM00530">
    <property type="entry name" value="HTH_XRE"/>
    <property type="match status" value="1"/>
</dbReference>
<protein>
    <submittedName>
        <fullName evidence="3">Transcriptional regulator, XRE family</fullName>
    </submittedName>
</protein>
<dbReference type="Proteomes" id="UP000000245">
    <property type="component" value="Plasmid pACRY02"/>
</dbReference>
<dbReference type="HOGENOM" id="CLU_1902111_0_0_5"/>
<dbReference type="InterPro" id="IPR001387">
    <property type="entry name" value="Cro/C1-type_HTH"/>
</dbReference>
<dbReference type="AlphaFoldDB" id="A5FTN2"/>
<accession>A5FTN2</accession>
<feature type="region of interest" description="Disordered" evidence="1">
    <location>
        <begin position="73"/>
        <end position="133"/>
    </location>
</feature>
<dbReference type="RefSeq" id="WP_011930690.1">
    <property type="nucleotide sequence ID" value="NC_009468.1"/>
</dbReference>
<dbReference type="KEGG" id="acr:Acry_3353"/>
<dbReference type="EMBL" id="CP000690">
    <property type="protein sequence ID" value="ABQ28964.1"/>
    <property type="molecule type" value="Genomic_DNA"/>
</dbReference>
<name>A5FTN2_ACICJ</name>
<dbReference type="SUPFAM" id="SSF47413">
    <property type="entry name" value="lambda repressor-like DNA-binding domains"/>
    <property type="match status" value="1"/>
</dbReference>
<evidence type="ECO:0000259" key="2">
    <source>
        <dbReference type="PROSITE" id="PS50943"/>
    </source>
</evidence>
<dbReference type="GO" id="GO:0003677">
    <property type="term" value="F:DNA binding"/>
    <property type="evidence" value="ECO:0007669"/>
    <property type="project" value="InterPro"/>
</dbReference>
<dbReference type="CDD" id="cd00093">
    <property type="entry name" value="HTH_XRE"/>
    <property type="match status" value="1"/>
</dbReference>
<evidence type="ECO:0000313" key="4">
    <source>
        <dbReference type="Proteomes" id="UP000000245"/>
    </source>
</evidence>
<proteinExistence type="predicted"/>
<evidence type="ECO:0000313" key="3">
    <source>
        <dbReference type="EMBL" id="ABQ28964.1"/>
    </source>
</evidence>
<gene>
    <name evidence="3" type="ordered locus">Acry_3353</name>
</gene>
<dbReference type="Pfam" id="PF01381">
    <property type="entry name" value="HTH_3"/>
    <property type="match status" value="1"/>
</dbReference>
<dbReference type="PROSITE" id="PS50943">
    <property type="entry name" value="HTH_CROC1"/>
    <property type="match status" value="1"/>
</dbReference>
<dbReference type="Gene3D" id="1.10.260.40">
    <property type="entry name" value="lambda repressor-like DNA-binding domains"/>
    <property type="match status" value="1"/>
</dbReference>